<keyword evidence="3 5" id="KW-0863">Zinc-finger</keyword>
<dbReference type="PROSITE" id="PS50157">
    <property type="entry name" value="ZINC_FINGER_C2H2_2"/>
    <property type="match status" value="2"/>
</dbReference>
<evidence type="ECO:0000313" key="8">
    <source>
        <dbReference type="Proteomes" id="UP001295684"/>
    </source>
</evidence>
<dbReference type="AlphaFoldDB" id="A0AAD2DAZ8"/>
<dbReference type="FunFam" id="3.30.160.60:FF:002343">
    <property type="entry name" value="Zinc finger protein 33A"/>
    <property type="match status" value="1"/>
</dbReference>
<evidence type="ECO:0000256" key="1">
    <source>
        <dbReference type="ARBA" id="ARBA00022723"/>
    </source>
</evidence>
<keyword evidence="2" id="KW-0677">Repeat</keyword>
<dbReference type="GO" id="GO:0008270">
    <property type="term" value="F:zinc ion binding"/>
    <property type="evidence" value="ECO:0007669"/>
    <property type="project" value="UniProtKB-KW"/>
</dbReference>
<evidence type="ECO:0000259" key="6">
    <source>
        <dbReference type="PROSITE" id="PS50157"/>
    </source>
</evidence>
<dbReference type="SMART" id="SM00355">
    <property type="entry name" value="ZnF_C2H2"/>
    <property type="match status" value="2"/>
</dbReference>
<dbReference type="GO" id="GO:0000978">
    <property type="term" value="F:RNA polymerase II cis-regulatory region sequence-specific DNA binding"/>
    <property type="evidence" value="ECO:0007669"/>
    <property type="project" value="TreeGrafter"/>
</dbReference>
<dbReference type="Pfam" id="PF00096">
    <property type="entry name" value="zf-C2H2"/>
    <property type="match status" value="1"/>
</dbReference>
<dbReference type="PROSITE" id="PS00028">
    <property type="entry name" value="ZINC_FINGER_C2H2_1"/>
    <property type="match status" value="2"/>
</dbReference>
<dbReference type="EMBL" id="CAMPGE010030242">
    <property type="protein sequence ID" value="CAI2387754.1"/>
    <property type="molecule type" value="Genomic_DNA"/>
</dbReference>
<dbReference type="GO" id="GO:0005634">
    <property type="term" value="C:nucleus"/>
    <property type="evidence" value="ECO:0007669"/>
    <property type="project" value="UniProtKB-ARBA"/>
</dbReference>
<keyword evidence="1" id="KW-0479">Metal-binding</keyword>
<dbReference type="Proteomes" id="UP001295684">
    <property type="component" value="Unassembled WGS sequence"/>
</dbReference>
<evidence type="ECO:0000256" key="2">
    <source>
        <dbReference type="ARBA" id="ARBA00022737"/>
    </source>
</evidence>
<gene>
    <name evidence="7" type="ORF">ECRASSUSDP1_LOCUS29388</name>
</gene>
<proteinExistence type="predicted"/>
<dbReference type="GO" id="GO:0045944">
    <property type="term" value="P:positive regulation of transcription by RNA polymerase II"/>
    <property type="evidence" value="ECO:0007669"/>
    <property type="project" value="UniProtKB-ARBA"/>
</dbReference>
<sequence length="248" mass="28908">MHQVPPNCYRINQHAGEKNNFKCFQVALANMDESQSLDLPMIFMVKESRLLPYLLPPKSRQTLGNNEENEFREAIDCIDHKKFLVTRGNDTINETVLNKLCFPDINQSGVSETTNQIFIQSGLKLLVRDSIYCTSEAPPNRENNFHFETAKAGNDLVGFLDEEPKLESDIVLDKYKHSITYKKTRRTGRKNRIIHCEYQDCRMQFSKTWNFIDHARMHLGQKPYKCSICHKGFTQQGNLKKHEEIHEK</sequence>
<protein>
    <recommendedName>
        <fullName evidence="6">C2H2-type domain-containing protein</fullName>
    </recommendedName>
</protein>
<keyword evidence="4" id="KW-0862">Zinc</keyword>
<feature type="domain" description="C2H2-type" evidence="6">
    <location>
        <begin position="194"/>
        <end position="223"/>
    </location>
</feature>
<dbReference type="InterPro" id="IPR036236">
    <property type="entry name" value="Znf_C2H2_sf"/>
</dbReference>
<dbReference type="InterPro" id="IPR013087">
    <property type="entry name" value="Znf_C2H2_type"/>
</dbReference>
<dbReference type="PANTHER" id="PTHR19818:SF139">
    <property type="entry name" value="PAIR-RULE PROTEIN ODD-PAIRED"/>
    <property type="match status" value="1"/>
</dbReference>
<accession>A0AAD2DAZ8</accession>
<dbReference type="PANTHER" id="PTHR19818">
    <property type="entry name" value="ZINC FINGER PROTEIN ZIC AND GLI"/>
    <property type="match status" value="1"/>
</dbReference>
<dbReference type="Gene3D" id="3.30.160.60">
    <property type="entry name" value="Classic Zinc Finger"/>
    <property type="match status" value="2"/>
</dbReference>
<dbReference type="SUPFAM" id="SSF57667">
    <property type="entry name" value="beta-beta-alpha zinc fingers"/>
    <property type="match status" value="1"/>
</dbReference>
<evidence type="ECO:0000256" key="5">
    <source>
        <dbReference type="PROSITE-ProRule" id="PRU00042"/>
    </source>
</evidence>
<name>A0AAD2DAZ8_EUPCR</name>
<keyword evidence="8" id="KW-1185">Reference proteome</keyword>
<feature type="domain" description="C2H2-type" evidence="6">
    <location>
        <begin position="224"/>
        <end position="248"/>
    </location>
</feature>
<evidence type="ECO:0000256" key="3">
    <source>
        <dbReference type="ARBA" id="ARBA00022771"/>
    </source>
</evidence>
<reference evidence="7" key="1">
    <citation type="submission" date="2023-07" db="EMBL/GenBank/DDBJ databases">
        <authorList>
            <consortium name="AG Swart"/>
            <person name="Singh M."/>
            <person name="Singh A."/>
            <person name="Seah K."/>
            <person name="Emmerich C."/>
        </authorList>
    </citation>
    <scope>NUCLEOTIDE SEQUENCE</scope>
    <source>
        <strain evidence="7">DP1</strain>
    </source>
</reference>
<evidence type="ECO:0000256" key="4">
    <source>
        <dbReference type="ARBA" id="ARBA00022833"/>
    </source>
</evidence>
<dbReference type="GO" id="GO:0000981">
    <property type="term" value="F:DNA-binding transcription factor activity, RNA polymerase II-specific"/>
    <property type="evidence" value="ECO:0007669"/>
    <property type="project" value="TreeGrafter"/>
</dbReference>
<comment type="caution">
    <text evidence="7">The sequence shown here is derived from an EMBL/GenBank/DDBJ whole genome shotgun (WGS) entry which is preliminary data.</text>
</comment>
<dbReference type="InterPro" id="IPR050329">
    <property type="entry name" value="GLI_C2H2-zinc-finger"/>
</dbReference>
<evidence type="ECO:0000313" key="7">
    <source>
        <dbReference type="EMBL" id="CAI2387754.1"/>
    </source>
</evidence>
<organism evidence="7 8">
    <name type="scientific">Euplotes crassus</name>
    <dbReference type="NCBI Taxonomy" id="5936"/>
    <lineage>
        <taxon>Eukaryota</taxon>
        <taxon>Sar</taxon>
        <taxon>Alveolata</taxon>
        <taxon>Ciliophora</taxon>
        <taxon>Intramacronucleata</taxon>
        <taxon>Spirotrichea</taxon>
        <taxon>Hypotrichia</taxon>
        <taxon>Euplotida</taxon>
        <taxon>Euplotidae</taxon>
        <taxon>Moneuplotes</taxon>
    </lineage>
</organism>